<gene>
    <name evidence="1" type="ORF">BECKFW1821C_GA0114237_10394</name>
</gene>
<reference evidence="1" key="1">
    <citation type="submission" date="2019-02" db="EMBL/GenBank/DDBJ databases">
        <authorList>
            <person name="Gruber-Vodicka R. H."/>
            <person name="Seah K. B. B."/>
        </authorList>
    </citation>
    <scope>NUCLEOTIDE SEQUENCE</scope>
    <source>
        <strain evidence="1">BECK_BZ131</strain>
    </source>
</reference>
<proteinExistence type="predicted"/>
<evidence type="ECO:0000313" key="1">
    <source>
        <dbReference type="EMBL" id="VFJ72849.1"/>
    </source>
</evidence>
<name>A0A450TVA1_9GAMM</name>
<accession>A0A450TVA1</accession>
<sequence length="131" mass="15239">MRRSLARSYYGHEMELSDFMERESGFEVGLIIIRFATIRFEHYADYHKSLCIETTVETTMETTLAIPMDDGLSVLLDKVTECSGYNRNDIAREALRRQLQVMHFRNLREKVVPFAKAHGYLTDDDVFAHVS</sequence>
<protein>
    <recommendedName>
        <fullName evidence="2">Ribbon-helix-helix protein, copG family</fullName>
    </recommendedName>
</protein>
<evidence type="ECO:0008006" key="2">
    <source>
        <dbReference type="Google" id="ProtNLM"/>
    </source>
</evidence>
<dbReference type="EMBL" id="CAADFE010000039">
    <property type="protein sequence ID" value="VFJ72849.1"/>
    <property type="molecule type" value="Genomic_DNA"/>
</dbReference>
<dbReference type="AlphaFoldDB" id="A0A450TVA1"/>
<organism evidence="1">
    <name type="scientific">Candidatus Kentrum sp. FW</name>
    <dbReference type="NCBI Taxonomy" id="2126338"/>
    <lineage>
        <taxon>Bacteria</taxon>
        <taxon>Pseudomonadati</taxon>
        <taxon>Pseudomonadota</taxon>
        <taxon>Gammaproteobacteria</taxon>
        <taxon>Candidatus Kentrum</taxon>
    </lineage>
</organism>